<keyword evidence="11 12" id="KW-0472">Membrane</keyword>
<evidence type="ECO:0000313" key="14">
    <source>
        <dbReference type="EMBL" id="PIR47305.1"/>
    </source>
</evidence>
<evidence type="ECO:0000313" key="15">
    <source>
        <dbReference type="Proteomes" id="UP000230084"/>
    </source>
</evidence>
<proteinExistence type="inferred from homology"/>
<evidence type="ECO:0000256" key="10">
    <source>
        <dbReference type="ARBA" id="ARBA00023049"/>
    </source>
</evidence>
<dbReference type="Gene3D" id="3.30.2010.10">
    <property type="entry name" value="Metalloproteases ('zincins'), catalytic domain"/>
    <property type="match status" value="1"/>
</dbReference>
<evidence type="ECO:0000256" key="6">
    <source>
        <dbReference type="ARBA" id="ARBA00022723"/>
    </source>
</evidence>
<keyword evidence="6 12" id="KW-0479">Metal-binding</keyword>
<feature type="domain" description="Peptidase M48" evidence="13">
    <location>
        <begin position="76"/>
        <end position="288"/>
    </location>
</feature>
<sequence length="289" mass="31536">MYNEIASNKRKTVLLMTIAVLVLLAFGWAYGQYTGDVAGGLALAAIFSIGGNVVSYFASDKIALASSGAKQIEKTDNPELYRIVENLAITAGVPMPRVAIINDSAMNAFATGRNPEHAVVAVTTGLLERLNKNELEGVIAHELSHVRNYDILLMTVVVVLIGTMALLADMFHWGSMGRRSNQREDNNFGFIIALVLLIVAPLIGQLIKLAVSRKREFLADASGALLTRYPEGLASALEKISTDPQPLKRVNHATAHLFISNPFKSEAFSNLLSTHPPAEERIRRLREML</sequence>
<dbReference type="InterPro" id="IPR001915">
    <property type="entry name" value="Peptidase_M48"/>
</dbReference>
<evidence type="ECO:0000256" key="9">
    <source>
        <dbReference type="ARBA" id="ARBA00022989"/>
    </source>
</evidence>
<dbReference type="Pfam" id="PF01435">
    <property type="entry name" value="Peptidase_M48"/>
    <property type="match status" value="1"/>
</dbReference>
<evidence type="ECO:0000256" key="5">
    <source>
        <dbReference type="ARBA" id="ARBA00022692"/>
    </source>
</evidence>
<evidence type="ECO:0000256" key="12">
    <source>
        <dbReference type="HAMAP-Rule" id="MF_00188"/>
    </source>
</evidence>
<gene>
    <name evidence="12" type="primary">htpX</name>
    <name evidence="14" type="ORF">COV06_04460</name>
</gene>
<keyword evidence="8 12" id="KW-0862">Zinc</keyword>
<feature type="binding site" evidence="12">
    <location>
        <position position="145"/>
    </location>
    <ligand>
        <name>Zn(2+)</name>
        <dbReference type="ChEBI" id="CHEBI:29105"/>
        <note>catalytic</note>
    </ligand>
</feature>
<accession>A0A2H0RNH0</accession>
<dbReference type="GO" id="GO:0005886">
    <property type="term" value="C:plasma membrane"/>
    <property type="evidence" value="ECO:0007669"/>
    <property type="project" value="UniProtKB-SubCell"/>
</dbReference>
<dbReference type="EMBL" id="PCYM01000010">
    <property type="protein sequence ID" value="PIR47305.1"/>
    <property type="molecule type" value="Genomic_DNA"/>
</dbReference>
<dbReference type="GO" id="GO:0004222">
    <property type="term" value="F:metalloendopeptidase activity"/>
    <property type="evidence" value="ECO:0007669"/>
    <property type="project" value="UniProtKB-UniRule"/>
</dbReference>
<dbReference type="InterPro" id="IPR022919">
    <property type="entry name" value="Pept_M48_protease_HtpX"/>
</dbReference>
<dbReference type="HAMAP" id="MF_00188">
    <property type="entry name" value="Pept_M48_protease_HtpX"/>
    <property type="match status" value="1"/>
</dbReference>
<comment type="similarity">
    <text evidence="2 12">Belongs to the peptidase M48B family.</text>
</comment>
<comment type="subcellular location">
    <subcellularLocation>
        <location evidence="1 12">Cell membrane</location>
        <topology evidence="1 12">Multi-pass membrane protein</topology>
    </subcellularLocation>
</comment>
<feature type="active site" evidence="12">
    <location>
        <position position="142"/>
    </location>
</feature>
<keyword evidence="9 12" id="KW-1133">Transmembrane helix</keyword>
<reference evidence="14 15" key="1">
    <citation type="submission" date="2017-09" db="EMBL/GenBank/DDBJ databases">
        <title>Depth-based differentiation of microbial function through sediment-hosted aquifers and enrichment of novel symbionts in the deep terrestrial subsurface.</title>
        <authorList>
            <person name="Probst A.J."/>
            <person name="Ladd B."/>
            <person name="Jarett J.K."/>
            <person name="Geller-Mcgrath D.E."/>
            <person name="Sieber C.M."/>
            <person name="Emerson J.B."/>
            <person name="Anantharaman K."/>
            <person name="Thomas B.C."/>
            <person name="Malmstrom R."/>
            <person name="Stieglmeier M."/>
            <person name="Klingl A."/>
            <person name="Woyke T."/>
            <person name="Ryan C.M."/>
            <person name="Banfield J.F."/>
        </authorList>
    </citation>
    <scope>NUCLEOTIDE SEQUENCE [LARGE SCALE GENOMIC DNA]</scope>
    <source>
        <strain evidence="14">CG10_big_fil_rev_8_21_14_0_10_50_16</strain>
    </source>
</reference>
<evidence type="ECO:0000256" key="3">
    <source>
        <dbReference type="ARBA" id="ARBA00022475"/>
    </source>
</evidence>
<dbReference type="PANTHER" id="PTHR43221:SF1">
    <property type="entry name" value="PROTEASE HTPX"/>
    <property type="match status" value="1"/>
</dbReference>
<keyword evidence="7 12" id="KW-0378">Hydrolase</keyword>
<dbReference type="InterPro" id="IPR050083">
    <property type="entry name" value="HtpX_protease"/>
</dbReference>
<feature type="transmembrane region" description="Helical" evidence="12">
    <location>
        <begin position="12"/>
        <end position="31"/>
    </location>
</feature>
<dbReference type="PANTHER" id="PTHR43221">
    <property type="entry name" value="PROTEASE HTPX"/>
    <property type="match status" value="1"/>
</dbReference>
<keyword evidence="3 12" id="KW-1003">Cell membrane</keyword>
<feature type="transmembrane region" description="Helical" evidence="12">
    <location>
        <begin position="188"/>
        <end position="207"/>
    </location>
</feature>
<protein>
    <recommendedName>
        <fullName evidence="12">Protease HtpX homolog</fullName>
        <ecNumber evidence="12">3.4.24.-</ecNumber>
    </recommendedName>
</protein>
<keyword evidence="10 12" id="KW-0482">Metalloprotease</keyword>
<evidence type="ECO:0000256" key="4">
    <source>
        <dbReference type="ARBA" id="ARBA00022670"/>
    </source>
</evidence>
<keyword evidence="5 12" id="KW-0812">Transmembrane</keyword>
<feature type="binding site" evidence="12">
    <location>
        <position position="216"/>
    </location>
    <ligand>
        <name>Zn(2+)</name>
        <dbReference type="ChEBI" id="CHEBI:29105"/>
        <note>catalytic</note>
    </ligand>
</feature>
<feature type="transmembrane region" description="Helical" evidence="12">
    <location>
        <begin position="151"/>
        <end position="168"/>
    </location>
</feature>
<name>A0A2H0RNH0_9BACT</name>
<comment type="caution">
    <text evidence="14">The sequence shown here is derived from an EMBL/GenBank/DDBJ whole genome shotgun (WGS) entry which is preliminary data.</text>
</comment>
<dbReference type="CDD" id="cd07340">
    <property type="entry name" value="M48B_Htpx_like"/>
    <property type="match status" value="1"/>
</dbReference>
<evidence type="ECO:0000259" key="13">
    <source>
        <dbReference type="Pfam" id="PF01435"/>
    </source>
</evidence>
<evidence type="ECO:0000256" key="2">
    <source>
        <dbReference type="ARBA" id="ARBA00009779"/>
    </source>
</evidence>
<dbReference type="GO" id="GO:0008270">
    <property type="term" value="F:zinc ion binding"/>
    <property type="evidence" value="ECO:0007669"/>
    <property type="project" value="UniProtKB-UniRule"/>
</dbReference>
<evidence type="ECO:0000256" key="1">
    <source>
        <dbReference type="ARBA" id="ARBA00004651"/>
    </source>
</evidence>
<feature type="transmembrane region" description="Helical" evidence="12">
    <location>
        <begin position="37"/>
        <end position="58"/>
    </location>
</feature>
<keyword evidence="4 12" id="KW-0645">Protease</keyword>
<dbReference type="EC" id="3.4.24.-" evidence="12"/>
<dbReference type="Proteomes" id="UP000230084">
    <property type="component" value="Unassembled WGS sequence"/>
</dbReference>
<dbReference type="AlphaFoldDB" id="A0A2H0RNH0"/>
<organism evidence="14 15">
    <name type="scientific">Candidatus Uhrbacteria bacterium CG10_big_fil_rev_8_21_14_0_10_50_16</name>
    <dbReference type="NCBI Taxonomy" id="1975039"/>
    <lineage>
        <taxon>Bacteria</taxon>
        <taxon>Candidatus Uhriibacteriota</taxon>
    </lineage>
</organism>
<dbReference type="GO" id="GO:0006508">
    <property type="term" value="P:proteolysis"/>
    <property type="evidence" value="ECO:0007669"/>
    <property type="project" value="UniProtKB-KW"/>
</dbReference>
<evidence type="ECO:0000256" key="8">
    <source>
        <dbReference type="ARBA" id="ARBA00022833"/>
    </source>
</evidence>
<evidence type="ECO:0000256" key="11">
    <source>
        <dbReference type="ARBA" id="ARBA00023136"/>
    </source>
</evidence>
<feature type="binding site" evidence="12">
    <location>
        <position position="141"/>
    </location>
    <ligand>
        <name>Zn(2+)</name>
        <dbReference type="ChEBI" id="CHEBI:29105"/>
        <note>catalytic</note>
    </ligand>
</feature>
<evidence type="ECO:0000256" key="7">
    <source>
        <dbReference type="ARBA" id="ARBA00022801"/>
    </source>
</evidence>
<comment type="cofactor">
    <cofactor evidence="12">
        <name>Zn(2+)</name>
        <dbReference type="ChEBI" id="CHEBI:29105"/>
    </cofactor>
    <text evidence="12">Binds 1 zinc ion per subunit.</text>
</comment>